<sequence length="105" mass="11233">MTPGSQEEGIPRQTQEAKANLFGVPMGDLGWFASLLMGAAVGFSAFFAATFVGIFGILIYNSTTHQNVDLALSYARGGLTVGVITLMAAWGYLGTLWVKRITRKS</sequence>
<keyword evidence="3" id="KW-1185">Reference proteome</keyword>
<proteinExistence type="predicted"/>
<feature type="transmembrane region" description="Helical" evidence="1">
    <location>
        <begin position="79"/>
        <end position="98"/>
    </location>
</feature>
<accession>A0A4V2G4P4</accession>
<dbReference type="OrthoDB" id="123520at2"/>
<evidence type="ECO:0000313" key="2">
    <source>
        <dbReference type="EMBL" id="RZU41786.1"/>
    </source>
</evidence>
<comment type="caution">
    <text evidence="2">The sequence shown here is derived from an EMBL/GenBank/DDBJ whole genome shotgun (WGS) entry which is preliminary data.</text>
</comment>
<keyword evidence="1" id="KW-1133">Transmembrane helix</keyword>
<organism evidence="2 3">
    <name type="scientific">Edaphobacter modestus</name>
    <dbReference type="NCBI Taxonomy" id="388466"/>
    <lineage>
        <taxon>Bacteria</taxon>
        <taxon>Pseudomonadati</taxon>
        <taxon>Acidobacteriota</taxon>
        <taxon>Terriglobia</taxon>
        <taxon>Terriglobales</taxon>
        <taxon>Acidobacteriaceae</taxon>
        <taxon>Edaphobacter</taxon>
    </lineage>
</organism>
<feature type="transmembrane region" description="Helical" evidence="1">
    <location>
        <begin position="35"/>
        <end position="59"/>
    </location>
</feature>
<gene>
    <name evidence="2" type="ORF">BDD14_3322</name>
</gene>
<reference evidence="2 3" key="1">
    <citation type="submission" date="2019-02" db="EMBL/GenBank/DDBJ databases">
        <title>Genomic Encyclopedia of Archaeal and Bacterial Type Strains, Phase II (KMG-II): from individual species to whole genera.</title>
        <authorList>
            <person name="Goeker M."/>
        </authorList>
    </citation>
    <scope>NUCLEOTIDE SEQUENCE [LARGE SCALE GENOMIC DNA]</scope>
    <source>
        <strain evidence="2 3">DSM 18101</strain>
    </source>
</reference>
<name>A0A4V2G4P4_9BACT</name>
<dbReference type="Proteomes" id="UP000292958">
    <property type="component" value="Unassembled WGS sequence"/>
</dbReference>
<evidence type="ECO:0000313" key="3">
    <source>
        <dbReference type="Proteomes" id="UP000292958"/>
    </source>
</evidence>
<dbReference type="EMBL" id="SHKW01000001">
    <property type="protein sequence ID" value="RZU41786.1"/>
    <property type="molecule type" value="Genomic_DNA"/>
</dbReference>
<evidence type="ECO:0000256" key="1">
    <source>
        <dbReference type="SAM" id="Phobius"/>
    </source>
</evidence>
<dbReference type="AlphaFoldDB" id="A0A4V2G4P4"/>
<dbReference type="RefSeq" id="WP_130419647.1">
    <property type="nucleotide sequence ID" value="NZ_SHKW01000001.1"/>
</dbReference>
<keyword evidence="1" id="KW-0472">Membrane</keyword>
<protein>
    <submittedName>
        <fullName evidence="2">Uncharacterized protein</fullName>
    </submittedName>
</protein>
<keyword evidence="1" id="KW-0812">Transmembrane</keyword>